<feature type="transmembrane region" description="Helical" evidence="5">
    <location>
        <begin position="311"/>
        <end position="332"/>
    </location>
</feature>
<keyword evidence="2 5" id="KW-0812">Transmembrane</keyword>
<dbReference type="PANTHER" id="PTHR23507">
    <property type="entry name" value="ZGC:174356"/>
    <property type="match status" value="1"/>
</dbReference>
<dbReference type="Gene3D" id="1.20.1250.20">
    <property type="entry name" value="MFS general substrate transporter like domains"/>
    <property type="match status" value="1"/>
</dbReference>
<evidence type="ECO:0000313" key="6">
    <source>
        <dbReference type="EMBL" id="PWY89416.1"/>
    </source>
</evidence>
<dbReference type="InterPro" id="IPR011701">
    <property type="entry name" value="MFS"/>
</dbReference>
<dbReference type="SUPFAM" id="SSF103473">
    <property type="entry name" value="MFS general substrate transporter"/>
    <property type="match status" value="1"/>
</dbReference>
<evidence type="ECO:0000256" key="2">
    <source>
        <dbReference type="ARBA" id="ARBA00022692"/>
    </source>
</evidence>
<proteinExistence type="predicted"/>
<feature type="transmembrane region" description="Helical" evidence="5">
    <location>
        <begin position="278"/>
        <end position="299"/>
    </location>
</feature>
<keyword evidence="7" id="KW-1185">Reference proteome</keyword>
<feature type="transmembrane region" description="Helical" evidence="5">
    <location>
        <begin position="175"/>
        <end position="194"/>
    </location>
</feature>
<evidence type="ECO:0000256" key="1">
    <source>
        <dbReference type="ARBA" id="ARBA00004141"/>
    </source>
</evidence>
<evidence type="ECO:0008006" key="8">
    <source>
        <dbReference type="Google" id="ProtNLM"/>
    </source>
</evidence>
<dbReference type="AlphaFoldDB" id="A0A317WST0"/>
<sequence length="466" mass="48929">MSSSETTPLLHERGSSPAPRTDYRTLSLVVGAVIFLAKFADELLKAPMLDALELAVCQRSSPTTPCDGTSVGPVVASLRGMAGMLDALPGLTVGYVYGSLSRNWGKRTVLLLATLGMALEVAWFVLVCAQPSIFPPSAVLGGFAFLFIGGGPQVFNALLLTILAEVVPNTEQTAFFWRAGAAGLVATFIAPPASGAMMSALPAVVVCGVGVAIFSLLFPLILCLPGTTAAATQVERVAAGEHAQPPKSILQSIRSGWKENTSLISGLLSHGGIIRSAAFADLVSTLAPNIMVILLQHMSNRFGWSHAEGTLIYSIKGGISLFLFTVGLPWIHRYLTHRLRLSSPWPDLWMSRALIIFLLGGSFLIGVAQTATWAITGLALFSCGTGISMSLKSASVIGLPKDQVARLYTGLAAVETLGAILGSPLLSWVYAASLHAHNPAFEGAPFLLSSLAYSAAAIAIWTVSVR</sequence>
<feature type="transmembrane region" description="Helical" evidence="5">
    <location>
        <begin position="353"/>
        <end position="372"/>
    </location>
</feature>
<feature type="transmembrane region" description="Helical" evidence="5">
    <location>
        <begin position="200"/>
        <end position="224"/>
    </location>
</feature>
<feature type="transmembrane region" description="Helical" evidence="5">
    <location>
        <begin position="443"/>
        <end position="463"/>
    </location>
</feature>
<feature type="transmembrane region" description="Helical" evidence="5">
    <location>
        <begin position="78"/>
        <end position="97"/>
    </location>
</feature>
<dbReference type="STRING" id="1450535.A0A317WST0"/>
<feature type="transmembrane region" description="Helical" evidence="5">
    <location>
        <begin position="411"/>
        <end position="431"/>
    </location>
</feature>
<dbReference type="EMBL" id="MSFK01000011">
    <property type="protein sequence ID" value="PWY89416.1"/>
    <property type="molecule type" value="Genomic_DNA"/>
</dbReference>
<organism evidence="6 7">
    <name type="scientific">Aspergillus sclerotioniger CBS 115572</name>
    <dbReference type="NCBI Taxonomy" id="1450535"/>
    <lineage>
        <taxon>Eukaryota</taxon>
        <taxon>Fungi</taxon>
        <taxon>Dikarya</taxon>
        <taxon>Ascomycota</taxon>
        <taxon>Pezizomycotina</taxon>
        <taxon>Eurotiomycetes</taxon>
        <taxon>Eurotiomycetidae</taxon>
        <taxon>Eurotiales</taxon>
        <taxon>Aspergillaceae</taxon>
        <taxon>Aspergillus</taxon>
        <taxon>Aspergillus subgen. Circumdati</taxon>
    </lineage>
</organism>
<comment type="caution">
    <text evidence="6">The sequence shown here is derived from an EMBL/GenBank/DDBJ whole genome shotgun (WGS) entry which is preliminary data.</text>
</comment>
<dbReference type="InterPro" id="IPR036259">
    <property type="entry name" value="MFS_trans_sf"/>
</dbReference>
<comment type="subcellular location">
    <subcellularLocation>
        <location evidence="1">Membrane</location>
        <topology evidence="1">Multi-pass membrane protein</topology>
    </subcellularLocation>
</comment>
<evidence type="ECO:0000313" key="7">
    <source>
        <dbReference type="Proteomes" id="UP000246702"/>
    </source>
</evidence>
<dbReference type="GeneID" id="37117785"/>
<dbReference type="GO" id="GO:0016020">
    <property type="term" value="C:membrane"/>
    <property type="evidence" value="ECO:0007669"/>
    <property type="project" value="UniProtKB-SubCell"/>
</dbReference>
<evidence type="ECO:0000256" key="5">
    <source>
        <dbReference type="SAM" id="Phobius"/>
    </source>
</evidence>
<evidence type="ECO:0000256" key="4">
    <source>
        <dbReference type="ARBA" id="ARBA00023136"/>
    </source>
</evidence>
<dbReference type="PANTHER" id="PTHR23507:SF1">
    <property type="entry name" value="FI18259P1-RELATED"/>
    <property type="match status" value="1"/>
</dbReference>
<protein>
    <recommendedName>
        <fullName evidence="8">MFS general substrate transporter</fullName>
    </recommendedName>
</protein>
<dbReference type="OrthoDB" id="194139at2759"/>
<reference evidence="6 7" key="1">
    <citation type="submission" date="2016-12" db="EMBL/GenBank/DDBJ databases">
        <title>The genomes of Aspergillus section Nigri reveals drivers in fungal speciation.</title>
        <authorList>
            <consortium name="DOE Joint Genome Institute"/>
            <person name="Vesth T.C."/>
            <person name="Nybo J."/>
            <person name="Theobald S."/>
            <person name="Brandl J."/>
            <person name="Frisvad J.C."/>
            <person name="Nielsen K.F."/>
            <person name="Lyhne E.K."/>
            <person name="Kogle M.E."/>
            <person name="Kuo A."/>
            <person name="Riley R."/>
            <person name="Clum A."/>
            <person name="Nolan M."/>
            <person name="Lipzen A."/>
            <person name="Salamov A."/>
            <person name="Henrissat B."/>
            <person name="Wiebenga A."/>
            <person name="De Vries R.P."/>
            <person name="Grigoriev I.V."/>
            <person name="Mortensen U.H."/>
            <person name="Andersen M.R."/>
            <person name="Baker S.E."/>
        </authorList>
    </citation>
    <scope>NUCLEOTIDE SEQUENCE [LARGE SCALE GENOMIC DNA]</scope>
    <source>
        <strain evidence="6 7">CBS 115572</strain>
    </source>
</reference>
<keyword evidence="4 5" id="KW-0472">Membrane</keyword>
<dbReference type="RefSeq" id="XP_025468327.1">
    <property type="nucleotide sequence ID" value="XM_025615642.1"/>
</dbReference>
<evidence type="ECO:0000256" key="3">
    <source>
        <dbReference type="ARBA" id="ARBA00022989"/>
    </source>
</evidence>
<feature type="transmembrane region" description="Helical" evidence="5">
    <location>
        <begin position="109"/>
        <end position="133"/>
    </location>
</feature>
<dbReference type="Pfam" id="PF07690">
    <property type="entry name" value="MFS_1"/>
    <property type="match status" value="1"/>
</dbReference>
<name>A0A317WST0_9EURO</name>
<keyword evidence="3 5" id="KW-1133">Transmembrane helix</keyword>
<gene>
    <name evidence="6" type="ORF">BO94DRAFT_584679</name>
</gene>
<dbReference type="GO" id="GO:0022857">
    <property type="term" value="F:transmembrane transporter activity"/>
    <property type="evidence" value="ECO:0007669"/>
    <property type="project" value="InterPro"/>
</dbReference>
<feature type="transmembrane region" description="Helical" evidence="5">
    <location>
        <begin position="139"/>
        <end position="163"/>
    </location>
</feature>
<dbReference type="Proteomes" id="UP000246702">
    <property type="component" value="Unassembled WGS sequence"/>
</dbReference>
<accession>A0A317WST0</accession>